<evidence type="ECO:0000256" key="8">
    <source>
        <dbReference type="ARBA" id="ARBA00047334"/>
    </source>
</evidence>
<dbReference type="NCBIfam" id="TIGR00693">
    <property type="entry name" value="thiE"/>
    <property type="match status" value="1"/>
</dbReference>
<dbReference type="EMBL" id="UOFL01000131">
    <property type="protein sequence ID" value="VAW77440.1"/>
    <property type="molecule type" value="Genomic_DNA"/>
</dbReference>
<evidence type="ECO:0000256" key="9">
    <source>
        <dbReference type="ARBA" id="ARBA00047851"/>
    </source>
</evidence>
<name>A0A3B0YLD7_9ZZZZ</name>
<keyword evidence="6" id="KW-0460">Magnesium</keyword>
<gene>
    <name evidence="12" type="ORF">MNBD_GAMMA12-1455</name>
</gene>
<organism evidence="12">
    <name type="scientific">hydrothermal vent metagenome</name>
    <dbReference type="NCBI Taxonomy" id="652676"/>
    <lineage>
        <taxon>unclassified sequences</taxon>
        <taxon>metagenomes</taxon>
        <taxon>ecological metagenomes</taxon>
    </lineage>
</organism>
<comment type="cofactor">
    <cofactor evidence="1">
        <name>Mg(2+)</name>
        <dbReference type="ChEBI" id="CHEBI:18420"/>
    </cofactor>
</comment>
<dbReference type="GO" id="GO:0009229">
    <property type="term" value="P:thiamine diphosphate biosynthetic process"/>
    <property type="evidence" value="ECO:0007669"/>
    <property type="project" value="UniProtKB-UniPathway"/>
</dbReference>
<evidence type="ECO:0000256" key="4">
    <source>
        <dbReference type="ARBA" id="ARBA00022679"/>
    </source>
</evidence>
<dbReference type="Gene3D" id="3.20.20.70">
    <property type="entry name" value="Aldolase class I"/>
    <property type="match status" value="1"/>
</dbReference>
<comment type="pathway">
    <text evidence="2">Cofactor biosynthesis; thiamine diphosphate biosynthesis; thiamine phosphate from 4-amino-2-methyl-5-diphosphomethylpyrimidine and 4-methyl-5-(2-phosphoethyl)-thiazole: step 1/1.</text>
</comment>
<evidence type="ECO:0000256" key="2">
    <source>
        <dbReference type="ARBA" id="ARBA00005165"/>
    </source>
</evidence>
<dbReference type="GO" id="GO:0004789">
    <property type="term" value="F:thiamine-phosphate diphosphorylase activity"/>
    <property type="evidence" value="ECO:0007669"/>
    <property type="project" value="UniProtKB-EC"/>
</dbReference>
<protein>
    <recommendedName>
        <fullName evidence="3">thiamine phosphate synthase</fullName>
        <ecNumber evidence="3">2.5.1.3</ecNumber>
    </recommendedName>
</protein>
<evidence type="ECO:0000256" key="5">
    <source>
        <dbReference type="ARBA" id="ARBA00022723"/>
    </source>
</evidence>
<reference evidence="12" key="1">
    <citation type="submission" date="2018-06" db="EMBL/GenBank/DDBJ databases">
        <authorList>
            <person name="Zhirakovskaya E."/>
        </authorList>
    </citation>
    <scope>NUCLEOTIDE SEQUENCE</scope>
</reference>
<sequence length="214" mass="23250">MKFRQYLQGLYPVTDPSLQQNLAGAVHDTLQGGARVIQYRDKGKDPTRRLNEALQLKQLCLEHEALLIINDDIQLAKESNADGVHLGANDPDILEARHYLGDRKIIGISCYNQLSLAIAAQQQGANYAAFGSFYLSSVKPNAIKADIHLLSEARQQLDIPIVAIGGITLHNAPDLVAAGADMLAVINGVFAQKAIQSTTEKFNALYSSKRTGAE</sequence>
<feature type="domain" description="Thiamine phosphate synthase/TenI" evidence="11">
    <location>
        <begin position="10"/>
        <end position="189"/>
    </location>
</feature>
<accession>A0A3B0YLD7</accession>
<dbReference type="EC" id="2.5.1.3" evidence="3"/>
<dbReference type="InterPro" id="IPR036206">
    <property type="entry name" value="ThiamineP_synth_sf"/>
</dbReference>
<dbReference type="GO" id="GO:0005737">
    <property type="term" value="C:cytoplasm"/>
    <property type="evidence" value="ECO:0007669"/>
    <property type="project" value="TreeGrafter"/>
</dbReference>
<evidence type="ECO:0000313" key="12">
    <source>
        <dbReference type="EMBL" id="VAW77440.1"/>
    </source>
</evidence>
<proteinExistence type="inferred from homology"/>
<dbReference type="PANTHER" id="PTHR20857">
    <property type="entry name" value="THIAMINE-PHOSPHATE PYROPHOSPHORYLASE"/>
    <property type="match status" value="1"/>
</dbReference>
<comment type="catalytic activity">
    <reaction evidence="9">
        <text>2-(2-carboxy-4-methylthiazol-5-yl)ethyl phosphate + 4-amino-2-methyl-5-(diphosphooxymethyl)pyrimidine + 2 H(+) = thiamine phosphate + CO2 + diphosphate</text>
        <dbReference type="Rhea" id="RHEA:47848"/>
        <dbReference type="ChEBI" id="CHEBI:15378"/>
        <dbReference type="ChEBI" id="CHEBI:16526"/>
        <dbReference type="ChEBI" id="CHEBI:33019"/>
        <dbReference type="ChEBI" id="CHEBI:37575"/>
        <dbReference type="ChEBI" id="CHEBI:57841"/>
        <dbReference type="ChEBI" id="CHEBI:62890"/>
        <dbReference type="EC" id="2.5.1.3"/>
    </reaction>
</comment>
<dbReference type="PANTHER" id="PTHR20857:SF15">
    <property type="entry name" value="THIAMINE-PHOSPHATE SYNTHASE"/>
    <property type="match status" value="1"/>
</dbReference>
<evidence type="ECO:0000256" key="6">
    <source>
        <dbReference type="ARBA" id="ARBA00022842"/>
    </source>
</evidence>
<keyword evidence="4 12" id="KW-0808">Transferase</keyword>
<dbReference type="SUPFAM" id="SSF51391">
    <property type="entry name" value="Thiamin phosphate synthase"/>
    <property type="match status" value="1"/>
</dbReference>
<comment type="catalytic activity">
    <reaction evidence="10">
        <text>2-[(2R,5Z)-2-carboxy-4-methylthiazol-5(2H)-ylidene]ethyl phosphate + 4-amino-2-methyl-5-(diphosphooxymethyl)pyrimidine + 2 H(+) = thiamine phosphate + CO2 + diphosphate</text>
        <dbReference type="Rhea" id="RHEA:47844"/>
        <dbReference type="ChEBI" id="CHEBI:15378"/>
        <dbReference type="ChEBI" id="CHEBI:16526"/>
        <dbReference type="ChEBI" id="CHEBI:33019"/>
        <dbReference type="ChEBI" id="CHEBI:37575"/>
        <dbReference type="ChEBI" id="CHEBI:57841"/>
        <dbReference type="ChEBI" id="CHEBI:62899"/>
        <dbReference type="EC" id="2.5.1.3"/>
    </reaction>
</comment>
<evidence type="ECO:0000256" key="1">
    <source>
        <dbReference type="ARBA" id="ARBA00001946"/>
    </source>
</evidence>
<dbReference type="AlphaFoldDB" id="A0A3B0YLD7"/>
<comment type="catalytic activity">
    <reaction evidence="8">
        <text>4-methyl-5-(2-phosphooxyethyl)-thiazole + 4-amino-2-methyl-5-(diphosphooxymethyl)pyrimidine + H(+) = thiamine phosphate + diphosphate</text>
        <dbReference type="Rhea" id="RHEA:22328"/>
        <dbReference type="ChEBI" id="CHEBI:15378"/>
        <dbReference type="ChEBI" id="CHEBI:33019"/>
        <dbReference type="ChEBI" id="CHEBI:37575"/>
        <dbReference type="ChEBI" id="CHEBI:57841"/>
        <dbReference type="ChEBI" id="CHEBI:58296"/>
        <dbReference type="EC" id="2.5.1.3"/>
    </reaction>
</comment>
<evidence type="ECO:0000256" key="10">
    <source>
        <dbReference type="ARBA" id="ARBA00047883"/>
    </source>
</evidence>
<dbReference type="Pfam" id="PF02581">
    <property type="entry name" value="TMP-TENI"/>
    <property type="match status" value="1"/>
</dbReference>
<evidence type="ECO:0000259" key="11">
    <source>
        <dbReference type="Pfam" id="PF02581"/>
    </source>
</evidence>
<keyword evidence="7" id="KW-0784">Thiamine biosynthesis</keyword>
<evidence type="ECO:0000256" key="3">
    <source>
        <dbReference type="ARBA" id="ARBA00012830"/>
    </source>
</evidence>
<dbReference type="InterPro" id="IPR022998">
    <property type="entry name" value="ThiamineP_synth_TenI"/>
</dbReference>
<dbReference type="UniPathway" id="UPA00060">
    <property type="reaction ID" value="UER00141"/>
</dbReference>
<dbReference type="InterPro" id="IPR034291">
    <property type="entry name" value="TMP_synthase"/>
</dbReference>
<dbReference type="HAMAP" id="MF_00097">
    <property type="entry name" value="TMP_synthase"/>
    <property type="match status" value="1"/>
</dbReference>
<dbReference type="CDD" id="cd00564">
    <property type="entry name" value="TMP_TenI"/>
    <property type="match status" value="1"/>
</dbReference>
<keyword evidence="5" id="KW-0479">Metal-binding</keyword>
<dbReference type="GO" id="GO:0009228">
    <property type="term" value="P:thiamine biosynthetic process"/>
    <property type="evidence" value="ECO:0007669"/>
    <property type="project" value="UniProtKB-KW"/>
</dbReference>
<evidence type="ECO:0000256" key="7">
    <source>
        <dbReference type="ARBA" id="ARBA00022977"/>
    </source>
</evidence>
<dbReference type="GO" id="GO:0046872">
    <property type="term" value="F:metal ion binding"/>
    <property type="evidence" value="ECO:0007669"/>
    <property type="project" value="UniProtKB-KW"/>
</dbReference>
<dbReference type="InterPro" id="IPR013785">
    <property type="entry name" value="Aldolase_TIM"/>
</dbReference>